<sequence>MTASAKPLPSHLGLCVADLERSLRFYCDGLGFDRAEGYSLDNTVLPDLARALEVDSPVSITSQFIVLGTMKIELLHYTSPSAHGVPSTSRGQLGFTHLSFYVDDVDVSAALLVQLGGTVIDSTRANLGIDVVFLADPDGARIELMSPRPRWKHIADQTS</sequence>
<dbReference type="PANTHER" id="PTHR43048:SF3">
    <property type="entry name" value="METHYLMALONYL-COA EPIMERASE, MITOCHONDRIAL"/>
    <property type="match status" value="1"/>
</dbReference>
<evidence type="ECO:0000259" key="2">
    <source>
        <dbReference type="PROSITE" id="PS51819"/>
    </source>
</evidence>
<dbReference type="GO" id="GO:0046491">
    <property type="term" value="P:L-methylmalonyl-CoA metabolic process"/>
    <property type="evidence" value="ECO:0007669"/>
    <property type="project" value="TreeGrafter"/>
</dbReference>
<proteinExistence type="predicted"/>
<dbReference type="AlphaFoldDB" id="A0A6J6N5T7"/>
<dbReference type="InterPro" id="IPR029068">
    <property type="entry name" value="Glyas_Bleomycin-R_OHBP_Dase"/>
</dbReference>
<keyword evidence="1" id="KW-0479">Metal-binding</keyword>
<protein>
    <submittedName>
        <fullName evidence="3">Unannotated protein</fullName>
    </submittedName>
</protein>
<dbReference type="PROSITE" id="PS51819">
    <property type="entry name" value="VOC"/>
    <property type="match status" value="1"/>
</dbReference>
<name>A0A6J6N5T7_9ZZZZ</name>
<accession>A0A6J6N5T7</accession>
<evidence type="ECO:0000256" key="1">
    <source>
        <dbReference type="ARBA" id="ARBA00022723"/>
    </source>
</evidence>
<dbReference type="SUPFAM" id="SSF54593">
    <property type="entry name" value="Glyoxalase/Bleomycin resistance protein/Dihydroxybiphenyl dioxygenase"/>
    <property type="match status" value="1"/>
</dbReference>
<dbReference type="GO" id="GO:0046872">
    <property type="term" value="F:metal ion binding"/>
    <property type="evidence" value="ECO:0007669"/>
    <property type="project" value="UniProtKB-KW"/>
</dbReference>
<dbReference type="Gene3D" id="3.10.180.10">
    <property type="entry name" value="2,3-Dihydroxybiphenyl 1,2-Dioxygenase, domain 1"/>
    <property type="match status" value="1"/>
</dbReference>
<dbReference type="GO" id="GO:0004493">
    <property type="term" value="F:methylmalonyl-CoA epimerase activity"/>
    <property type="evidence" value="ECO:0007669"/>
    <property type="project" value="TreeGrafter"/>
</dbReference>
<reference evidence="3" key="1">
    <citation type="submission" date="2020-05" db="EMBL/GenBank/DDBJ databases">
        <authorList>
            <person name="Chiriac C."/>
            <person name="Salcher M."/>
            <person name="Ghai R."/>
            <person name="Kavagutti S V."/>
        </authorList>
    </citation>
    <scope>NUCLEOTIDE SEQUENCE</scope>
</reference>
<dbReference type="InterPro" id="IPR037523">
    <property type="entry name" value="VOC_core"/>
</dbReference>
<dbReference type="InterPro" id="IPR004360">
    <property type="entry name" value="Glyas_Fos-R_dOase_dom"/>
</dbReference>
<feature type="domain" description="VOC" evidence="2">
    <location>
        <begin position="8"/>
        <end position="147"/>
    </location>
</feature>
<dbReference type="InterPro" id="IPR051785">
    <property type="entry name" value="MMCE/EMCE_epimerase"/>
</dbReference>
<dbReference type="Pfam" id="PF00903">
    <property type="entry name" value="Glyoxalase"/>
    <property type="match status" value="1"/>
</dbReference>
<evidence type="ECO:0000313" key="3">
    <source>
        <dbReference type="EMBL" id="CAB4682010.1"/>
    </source>
</evidence>
<dbReference type="PANTHER" id="PTHR43048">
    <property type="entry name" value="METHYLMALONYL-COA EPIMERASE"/>
    <property type="match status" value="1"/>
</dbReference>
<dbReference type="EMBL" id="CAEZXM010000032">
    <property type="protein sequence ID" value="CAB4682010.1"/>
    <property type="molecule type" value="Genomic_DNA"/>
</dbReference>
<organism evidence="3">
    <name type="scientific">freshwater metagenome</name>
    <dbReference type="NCBI Taxonomy" id="449393"/>
    <lineage>
        <taxon>unclassified sequences</taxon>
        <taxon>metagenomes</taxon>
        <taxon>ecological metagenomes</taxon>
    </lineage>
</organism>
<gene>
    <name evidence="3" type="ORF">UFOPK2366_00275</name>
</gene>